<dbReference type="Gramene" id="rna7541">
    <property type="protein sequence ID" value="RHN71893.1"/>
    <property type="gene ID" value="gene7541"/>
</dbReference>
<keyword evidence="1" id="KW-1133">Transmembrane helix</keyword>
<reference evidence="3" key="1">
    <citation type="journal article" date="2018" name="Nat. Plants">
        <title>Whole-genome landscape of Medicago truncatula symbiotic genes.</title>
        <authorList>
            <person name="Pecrix Y."/>
            <person name="Staton S.E."/>
            <person name="Sallet E."/>
            <person name="Lelandais-Briere C."/>
            <person name="Moreau S."/>
            <person name="Carrere S."/>
            <person name="Blein T."/>
            <person name="Jardinaud M.F."/>
            <person name="Latrasse D."/>
            <person name="Zouine M."/>
            <person name="Zahm M."/>
            <person name="Kreplak J."/>
            <person name="Mayjonade B."/>
            <person name="Satge C."/>
            <person name="Perez M."/>
            <person name="Cauet S."/>
            <person name="Marande W."/>
            <person name="Chantry-Darmon C."/>
            <person name="Lopez-Roques C."/>
            <person name="Bouchez O."/>
            <person name="Berard A."/>
            <person name="Debelle F."/>
            <person name="Munos S."/>
            <person name="Bendahmane A."/>
            <person name="Berges H."/>
            <person name="Niebel A."/>
            <person name="Buitink J."/>
            <person name="Frugier F."/>
            <person name="Benhamed M."/>
            <person name="Crespi M."/>
            <person name="Gouzy J."/>
            <person name="Gamas P."/>
        </authorList>
    </citation>
    <scope>NUCLEOTIDE SEQUENCE [LARGE SCALE GENOMIC DNA]</scope>
    <source>
        <strain evidence="3">cv. Jemalong A17</strain>
    </source>
</reference>
<gene>
    <name evidence="2" type="ORF">MtrunA17_Chr2g0281771</name>
</gene>
<dbReference type="AlphaFoldDB" id="A0A396J5Z0"/>
<organism evidence="2 3">
    <name type="scientific">Medicago truncatula</name>
    <name type="common">Barrel medic</name>
    <name type="synonym">Medicago tribuloides</name>
    <dbReference type="NCBI Taxonomy" id="3880"/>
    <lineage>
        <taxon>Eukaryota</taxon>
        <taxon>Viridiplantae</taxon>
        <taxon>Streptophyta</taxon>
        <taxon>Embryophyta</taxon>
        <taxon>Tracheophyta</taxon>
        <taxon>Spermatophyta</taxon>
        <taxon>Magnoliopsida</taxon>
        <taxon>eudicotyledons</taxon>
        <taxon>Gunneridae</taxon>
        <taxon>Pentapetalae</taxon>
        <taxon>rosids</taxon>
        <taxon>fabids</taxon>
        <taxon>Fabales</taxon>
        <taxon>Fabaceae</taxon>
        <taxon>Papilionoideae</taxon>
        <taxon>50 kb inversion clade</taxon>
        <taxon>NPAAA clade</taxon>
        <taxon>Hologalegina</taxon>
        <taxon>IRL clade</taxon>
        <taxon>Trifolieae</taxon>
        <taxon>Medicago</taxon>
    </lineage>
</organism>
<evidence type="ECO:0000313" key="2">
    <source>
        <dbReference type="EMBL" id="RHN71893.1"/>
    </source>
</evidence>
<accession>A0A396J5Z0</accession>
<evidence type="ECO:0000256" key="1">
    <source>
        <dbReference type="SAM" id="Phobius"/>
    </source>
</evidence>
<keyword evidence="1" id="KW-0472">Membrane</keyword>
<keyword evidence="1" id="KW-0812">Transmembrane</keyword>
<evidence type="ECO:0000313" key="3">
    <source>
        <dbReference type="Proteomes" id="UP000265566"/>
    </source>
</evidence>
<evidence type="ECO:0008006" key="4">
    <source>
        <dbReference type="Google" id="ProtNLM"/>
    </source>
</evidence>
<proteinExistence type="predicted"/>
<comment type="caution">
    <text evidence="2">The sequence shown here is derived from an EMBL/GenBank/DDBJ whole genome shotgun (WGS) entry which is preliminary data.</text>
</comment>
<feature type="transmembrane region" description="Helical" evidence="1">
    <location>
        <begin position="6"/>
        <end position="28"/>
    </location>
</feature>
<protein>
    <recommendedName>
        <fullName evidence="4">Transmembrane protein</fullName>
    </recommendedName>
</protein>
<sequence length="46" mass="5457">MSISSFFFGFPLLVNDFTIIVWAIKFFVERKKEDVMDAQNRKNPTE</sequence>
<name>A0A396J5Z0_MEDTR</name>
<dbReference type="EMBL" id="PSQE01000002">
    <property type="protein sequence ID" value="RHN71893.1"/>
    <property type="molecule type" value="Genomic_DNA"/>
</dbReference>
<dbReference type="Proteomes" id="UP000265566">
    <property type="component" value="Chromosome 2"/>
</dbReference>